<keyword evidence="1 6" id="KW-0349">Heme</keyword>
<proteinExistence type="predicted"/>
<dbReference type="Proteomes" id="UP000320672">
    <property type="component" value="Chromosome"/>
</dbReference>
<name>A0A517MCZ1_9BACT</name>
<dbReference type="SMART" id="SM00607">
    <property type="entry name" value="FTP"/>
    <property type="match status" value="1"/>
</dbReference>
<keyword evidence="7" id="KW-0732">Signal</keyword>
<dbReference type="InterPro" id="IPR036909">
    <property type="entry name" value="Cyt_c-like_dom_sf"/>
</dbReference>
<keyword evidence="5" id="KW-1015">Disulfide bond</keyword>
<evidence type="ECO:0000256" key="1">
    <source>
        <dbReference type="ARBA" id="ARBA00022617"/>
    </source>
</evidence>
<keyword evidence="2 6" id="KW-0479">Metal-binding</keyword>
<dbReference type="KEGG" id="rml:FF011L_13940"/>
<accession>A0A517MCZ1</accession>
<evidence type="ECO:0000256" key="6">
    <source>
        <dbReference type="PROSITE-ProRule" id="PRU00433"/>
    </source>
</evidence>
<dbReference type="InterPro" id="IPR011444">
    <property type="entry name" value="DUF1549"/>
</dbReference>
<evidence type="ECO:0000256" key="2">
    <source>
        <dbReference type="ARBA" id="ARBA00022723"/>
    </source>
</evidence>
<dbReference type="Pfam" id="PF22633">
    <property type="entry name" value="F5_F8_type_C_2"/>
    <property type="match status" value="1"/>
</dbReference>
<dbReference type="InterPro" id="IPR011429">
    <property type="entry name" value="Cyt_c_Planctomycete-type"/>
</dbReference>
<evidence type="ECO:0000256" key="4">
    <source>
        <dbReference type="ARBA" id="ARBA00023004"/>
    </source>
</evidence>
<dbReference type="Pfam" id="PF07635">
    <property type="entry name" value="PSCyt1"/>
    <property type="match status" value="1"/>
</dbReference>
<dbReference type="InterPro" id="IPR008979">
    <property type="entry name" value="Galactose-bd-like_sf"/>
</dbReference>
<evidence type="ECO:0000256" key="7">
    <source>
        <dbReference type="SAM" id="SignalP"/>
    </source>
</evidence>
<dbReference type="Pfam" id="PF07583">
    <property type="entry name" value="PSCyt2"/>
    <property type="match status" value="1"/>
</dbReference>
<evidence type="ECO:0000256" key="3">
    <source>
        <dbReference type="ARBA" id="ARBA00022837"/>
    </source>
</evidence>
<dbReference type="PROSITE" id="PS51007">
    <property type="entry name" value="CYTC"/>
    <property type="match status" value="1"/>
</dbReference>
<dbReference type="GO" id="GO:0046872">
    <property type="term" value="F:metal ion binding"/>
    <property type="evidence" value="ECO:0007669"/>
    <property type="project" value="UniProtKB-KW"/>
</dbReference>
<evidence type="ECO:0000313" key="9">
    <source>
        <dbReference type="EMBL" id="QDS92647.1"/>
    </source>
</evidence>
<dbReference type="PANTHER" id="PTHR35889">
    <property type="entry name" value="CYCLOINULO-OLIGOSACCHARIDE FRUCTANOTRANSFERASE-RELATED"/>
    <property type="match status" value="1"/>
</dbReference>
<organism evidence="9 10">
    <name type="scientific">Roseimaritima multifibrata</name>
    <dbReference type="NCBI Taxonomy" id="1930274"/>
    <lineage>
        <taxon>Bacteria</taxon>
        <taxon>Pseudomonadati</taxon>
        <taxon>Planctomycetota</taxon>
        <taxon>Planctomycetia</taxon>
        <taxon>Pirellulales</taxon>
        <taxon>Pirellulaceae</taxon>
        <taxon>Roseimaritima</taxon>
    </lineage>
</organism>
<dbReference type="Gene3D" id="2.60.120.260">
    <property type="entry name" value="Galactose-binding domain-like"/>
    <property type="match status" value="2"/>
</dbReference>
<dbReference type="GO" id="GO:0009055">
    <property type="term" value="F:electron transfer activity"/>
    <property type="evidence" value="ECO:0007669"/>
    <property type="project" value="InterPro"/>
</dbReference>
<feature type="signal peptide" evidence="7">
    <location>
        <begin position="1"/>
        <end position="22"/>
    </location>
</feature>
<feature type="chain" id="PRO_5021986579" evidence="7">
    <location>
        <begin position="23"/>
        <end position="960"/>
    </location>
</feature>
<evidence type="ECO:0000256" key="5">
    <source>
        <dbReference type="ARBA" id="ARBA00023157"/>
    </source>
</evidence>
<dbReference type="InterPro" id="IPR022655">
    <property type="entry name" value="DUF1553"/>
</dbReference>
<keyword evidence="10" id="KW-1185">Reference proteome</keyword>
<dbReference type="EMBL" id="CP036262">
    <property type="protein sequence ID" value="QDS92647.1"/>
    <property type="molecule type" value="Genomic_DNA"/>
</dbReference>
<keyword evidence="3" id="KW-0106">Calcium</keyword>
<evidence type="ECO:0000313" key="10">
    <source>
        <dbReference type="Proteomes" id="UP000320672"/>
    </source>
</evidence>
<dbReference type="RefSeq" id="WP_218933053.1">
    <property type="nucleotide sequence ID" value="NZ_CP036262.1"/>
</dbReference>
<gene>
    <name evidence="9" type="ORF">FF011L_13940</name>
</gene>
<dbReference type="SUPFAM" id="SSF49785">
    <property type="entry name" value="Galactose-binding domain-like"/>
    <property type="match status" value="1"/>
</dbReference>
<dbReference type="InterPro" id="IPR009056">
    <property type="entry name" value="Cyt_c-like_dom"/>
</dbReference>
<dbReference type="InterPro" id="IPR006585">
    <property type="entry name" value="FTP1"/>
</dbReference>
<reference evidence="9 10" key="1">
    <citation type="submission" date="2019-02" db="EMBL/GenBank/DDBJ databases">
        <title>Deep-cultivation of Planctomycetes and their phenomic and genomic characterization uncovers novel biology.</title>
        <authorList>
            <person name="Wiegand S."/>
            <person name="Jogler M."/>
            <person name="Boedeker C."/>
            <person name="Pinto D."/>
            <person name="Vollmers J."/>
            <person name="Rivas-Marin E."/>
            <person name="Kohn T."/>
            <person name="Peeters S.H."/>
            <person name="Heuer A."/>
            <person name="Rast P."/>
            <person name="Oberbeckmann S."/>
            <person name="Bunk B."/>
            <person name="Jeske O."/>
            <person name="Meyerdierks A."/>
            <person name="Storesund J.E."/>
            <person name="Kallscheuer N."/>
            <person name="Luecker S."/>
            <person name="Lage O.M."/>
            <person name="Pohl T."/>
            <person name="Merkel B.J."/>
            <person name="Hornburger P."/>
            <person name="Mueller R.-W."/>
            <person name="Bruemmer F."/>
            <person name="Labrenz M."/>
            <person name="Spormann A.M."/>
            <person name="Op den Camp H."/>
            <person name="Overmann J."/>
            <person name="Amann R."/>
            <person name="Jetten M.S.M."/>
            <person name="Mascher T."/>
            <person name="Medema M.H."/>
            <person name="Devos D.P."/>
            <person name="Kaster A.-K."/>
            <person name="Ovreas L."/>
            <person name="Rohde M."/>
            <person name="Galperin M.Y."/>
            <person name="Jogler C."/>
        </authorList>
    </citation>
    <scope>NUCLEOTIDE SEQUENCE [LARGE SCALE GENOMIC DNA]</scope>
    <source>
        <strain evidence="9 10">FF011L</strain>
    </source>
</reference>
<evidence type="ECO:0000259" key="8">
    <source>
        <dbReference type="PROSITE" id="PS51007"/>
    </source>
</evidence>
<dbReference type="SUPFAM" id="SSF46626">
    <property type="entry name" value="Cytochrome c"/>
    <property type="match status" value="1"/>
</dbReference>
<protein>
    <submittedName>
        <fullName evidence="9">Planctomycete cytochrome C</fullName>
    </submittedName>
</protein>
<dbReference type="GO" id="GO:0020037">
    <property type="term" value="F:heme binding"/>
    <property type="evidence" value="ECO:0007669"/>
    <property type="project" value="InterPro"/>
</dbReference>
<dbReference type="Pfam" id="PF07587">
    <property type="entry name" value="PSD1"/>
    <property type="match status" value="1"/>
</dbReference>
<dbReference type="AlphaFoldDB" id="A0A517MCZ1"/>
<keyword evidence="4 6" id="KW-0408">Iron</keyword>
<feature type="domain" description="Cytochrome c" evidence="8">
    <location>
        <begin position="23"/>
        <end position="218"/>
    </location>
</feature>
<dbReference type="PANTHER" id="PTHR35889:SF3">
    <property type="entry name" value="F-BOX DOMAIN-CONTAINING PROTEIN"/>
    <property type="match status" value="1"/>
</dbReference>
<sequence length="960" mass="107020" precursor="true">MIALRYLMLLGCAFQASLCLTAEDIDFNRDIKSVLSNRCFACHGPDPEQREAGLRLDTQEGAFEDLGGYSAVTPGSLEKSELWARIQSEDPDAVMPPPSMGDPLSPSERAAFKRWIEGGAVYAPHWSYIPPQATQPPLNLQTDLADNWAQTPVDAFILKRLQEAKLPPSPPASDAFLLRRLSLDLTGLPPTPEEADLFESDTAPDKVERMVDRLLSQPAAGERWAAVWLDLARYADSAGYADDPPRTIWPYRDYVIESFAGSKPFDQFTVEQIAGDLLPPETNVPVAATGFHRNTMTNSEGGTDDEEFRSAAIVDRVNTTFAVWMGSTMACAQCHTHKYDPFTHEEYFQVYAILNSTADADRRDESPTEPFFTASQQIQKSVLSAQRRPIETRLSADKIPTSPQQTEWEQSISTQQPQGRYVRIDLPGENRFLSLAEVEVWQAGQNIAPTGKAQQSSTGYGGEAKRAIDGNRDGNYDNNSVTHNNQEKSPWWELDLGSPQAVEAIEIWNRTGPGMRERLDGFRISLLDADKKVVFSETVKQAPAEQQRFAITSLPAELAAIVAIPADQRDAEQQDRLGRVFWQRQLDAIQQQIADITPRATVPVLQELPEPRSTNIHLRGSYLSPGKAVQPGVPAVFHDLPDEHVANRLGLAEWLVDRQNPLTARVMVNRVWEQFFGIGLVATSEEFGSQGELPSHPELLDWLAVEWMESDWDLQHLIRQIVLSATYQQSSDVSQLSLERDPTNRLLSRGPRFRLSAEAVRDQALAVSGLLSRTMFGPSVQPPRPTLGLKAAFGGSTDWKDSVGSDRYRRALYTEWRRSMPYPSMATFDAPSREVCILNRGTTNTPLQALVTMNDPVYIEASQGLARMTWQASNSHDDRLTWLFRRCLIRAPSDDEVAALNKLFKETAEWYASRETEANAMATNPLGPIPANISATSSELAAWTVLANVMLNLDETLQKR</sequence>